<reference evidence="3" key="1">
    <citation type="submission" date="2014-03" db="EMBL/GenBank/DDBJ databases">
        <authorList>
            <person name="Aksoy S."/>
            <person name="Warren W."/>
            <person name="Wilson R.K."/>
        </authorList>
    </citation>
    <scope>NUCLEOTIDE SEQUENCE [LARGE SCALE GENOMIC DNA]</scope>
    <source>
        <strain evidence="3">IAEA</strain>
    </source>
</reference>
<keyword evidence="1" id="KW-0472">Membrane</keyword>
<evidence type="ECO:0000313" key="2">
    <source>
        <dbReference type="EnsemblMetazoa" id="GBRI009349-PA"/>
    </source>
</evidence>
<dbReference type="EnsemblMetazoa" id="GBRI009349-RA">
    <property type="protein sequence ID" value="GBRI009349-PA"/>
    <property type="gene ID" value="GBRI009349"/>
</dbReference>
<proteinExistence type="predicted"/>
<name>A0A1A9W7V1_9MUSC</name>
<sequence length="200" mass="23495">MNIERQSKDYLTPQMSIESIFKPFLEFRFELFHPEFQHKYFSILLYSFYQMLEKLKPMFKSVESAIRTPLPKHGISSLFFVIICFVHTVYVVEVVSLIRLQKLNAASVMGVSCQLPREYFFSSKSTYQNMYQTFPNTSQHNFTGYGSRLQWIASTESNSLYFLENRAGTAFTTIRIGLHCCNQEYKYNDSGVRSAYCNRF</sequence>
<keyword evidence="3" id="KW-1185">Reference proteome</keyword>
<evidence type="ECO:0000313" key="3">
    <source>
        <dbReference type="Proteomes" id="UP000091820"/>
    </source>
</evidence>
<dbReference type="Proteomes" id="UP000091820">
    <property type="component" value="Unassembled WGS sequence"/>
</dbReference>
<keyword evidence="1" id="KW-0812">Transmembrane</keyword>
<keyword evidence="1" id="KW-1133">Transmembrane helix</keyword>
<evidence type="ECO:0000256" key="1">
    <source>
        <dbReference type="SAM" id="Phobius"/>
    </source>
</evidence>
<dbReference type="VEuPathDB" id="VectorBase:GBRI009349"/>
<organism evidence="2 3">
    <name type="scientific">Glossina brevipalpis</name>
    <dbReference type="NCBI Taxonomy" id="37001"/>
    <lineage>
        <taxon>Eukaryota</taxon>
        <taxon>Metazoa</taxon>
        <taxon>Ecdysozoa</taxon>
        <taxon>Arthropoda</taxon>
        <taxon>Hexapoda</taxon>
        <taxon>Insecta</taxon>
        <taxon>Pterygota</taxon>
        <taxon>Neoptera</taxon>
        <taxon>Endopterygota</taxon>
        <taxon>Diptera</taxon>
        <taxon>Brachycera</taxon>
        <taxon>Muscomorpha</taxon>
        <taxon>Hippoboscoidea</taxon>
        <taxon>Glossinidae</taxon>
        <taxon>Glossina</taxon>
    </lineage>
</organism>
<reference evidence="2" key="2">
    <citation type="submission" date="2020-05" db="UniProtKB">
        <authorList>
            <consortium name="EnsemblMetazoa"/>
        </authorList>
    </citation>
    <scope>IDENTIFICATION</scope>
    <source>
        <strain evidence="2">IAEA</strain>
    </source>
</reference>
<dbReference type="AlphaFoldDB" id="A0A1A9W7V1"/>
<accession>A0A1A9W7V1</accession>
<feature type="transmembrane region" description="Helical" evidence="1">
    <location>
        <begin position="78"/>
        <end position="100"/>
    </location>
</feature>
<protein>
    <submittedName>
        <fullName evidence="2">Uncharacterized protein</fullName>
    </submittedName>
</protein>